<comment type="caution">
    <text evidence="6">The sequence shown here is derived from an EMBL/GenBank/DDBJ whole genome shotgun (WGS) entry which is preliminary data.</text>
</comment>
<protein>
    <submittedName>
        <fullName evidence="6">6719_t:CDS:1</fullName>
    </submittedName>
</protein>
<dbReference type="InterPro" id="IPR035896">
    <property type="entry name" value="AN1-like_Znf"/>
</dbReference>
<dbReference type="AlphaFoldDB" id="A0A9N9D7X7"/>
<dbReference type="SMART" id="SM00154">
    <property type="entry name" value="ZnF_AN1"/>
    <property type="match status" value="1"/>
</dbReference>
<dbReference type="PANTHER" id="PTHR10634:SF67">
    <property type="entry name" value="AN1-TYPE ZINC FINGER PROTEIN 3"/>
    <property type="match status" value="1"/>
</dbReference>
<keyword evidence="1" id="KW-0479">Metal-binding</keyword>
<feature type="domain" description="AN1-type" evidence="5">
    <location>
        <begin position="142"/>
        <end position="182"/>
    </location>
</feature>
<keyword evidence="4" id="KW-1133">Transmembrane helix</keyword>
<evidence type="ECO:0000256" key="1">
    <source>
        <dbReference type="ARBA" id="ARBA00022723"/>
    </source>
</evidence>
<dbReference type="InterPro" id="IPR000058">
    <property type="entry name" value="Znf_AN1"/>
</dbReference>
<accession>A0A9N9D7X7</accession>
<dbReference type="OrthoDB" id="428577at2759"/>
<feature type="non-terminal residue" evidence="6">
    <location>
        <position position="1"/>
    </location>
</feature>
<keyword evidence="7" id="KW-1185">Reference proteome</keyword>
<evidence type="ECO:0000313" key="6">
    <source>
        <dbReference type="EMBL" id="CAG8630238.1"/>
    </source>
</evidence>
<keyword evidence="3" id="KW-0862">Zinc</keyword>
<dbReference type="PANTHER" id="PTHR10634">
    <property type="entry name" value="AN1-TYPE ZINC FINGER PROTEIN"/>
    <property type="match status" value="1"/>
</dbReference>
<gene>
    <name evidence="6" type="ORF">POCULU_LOCUS8855</name>
</gene>
<proteinExistence type="predicted"/>
<evidence type="ECO:0000256" key="2">
    <source>
        <dbReference type="ARBA" id="ARBA00022771"/>
    </source>
</evidence>
<keyword evidence="2" id="KW-0863">Zinc-finger</keyword>
<evidence type="ECO:0000256" key="4">
    <source>
        <dbReference type="SAM" id="Phobius"/>
    </source>
</evidence>
<dbReference type="Gene3D" id="4.10.1110.10">
    <property type="entry name" value="AN1-like Zinc finger"/>
    <property type="match status" value="1"/>
</dbReference>
<sequence length="210" mass="23441">TEVRPSSQTVIQQWKWRITPLTHKSFALMAAGSMGIVFMTTCAQNALKSQMERICKKITYYLVHGNFDVDKAENLVEPTISGTKSTNEPSDSINTTDTQAVSGEAVETEKPLIHQPGNVSAAQSTVQDSPPPRPVQTIKSRCFLCRAKIPLAKQTVNKCRCEYIYCDLHKVPDKHDCDFDFAKMGKDILAKNNPKLNDVHKGGRSFNRID</sequence>
<feature type="transmembrane region" description="Helical" evidence="4">
    <location>
        <begin position="26"/>
        <end position="47"/>
    </location>
</feature>
<reference evidence="6" key="1">
    <citation type="submission" date="2021-06" db="EMBL/GenBank/DDBJ databases">
        <authorList>
            <person name="Kallberg Y."/>
            <person name="Tangrot J."/>
            <person name="Rosling A."/>
        </authorList>
    </citation>
    <scope>NUCLEOTIDE SEQUENCE</scope>
    <source>
        <strain evidence="6">IA702</strain>
    </source>
</reference>
<evidence type="ECO:0000259" key="5">
    <source>
        <dbReference type="SMART" id="SM00154"/>
    </source>
</evidence>
<keyword evidence="4" id="KW-0472">Membrane</keyword>
<evidence type="ECO:0000313" key="7">
    <source>
        <dbReference type="Proteomes" id="UP000789572"/>
    </source>
</evidence>
<dbReference type="InterPro" id="IPR050652">
    <property type="entry name" value="AN1_A20_ZnFinger"/>
</dbReference>
<keyword evidence="4" id="KW-0812">Transmembrane</keyword>
<dbReference type="EMBL" id="CAJVPJ010002835">
    <property type="protein sequence ID" value="CAG8630238.1"/>
    <property type="molecule type" value="Genomic_DNA"/>
</dbReference>
<dbReference type="GO" id="GO:0008270">
    <property type="term" value="F:zinc ion binding"/>
    <property type="evidence" value="ECO:0007669"/>
    <property type="project" value="UniProtKB-KW"/>
</dbReference>
<organism evidence="6 7">
    <name type="scientific">Paraglomus occultum</name>
    <dbReference type="NCBI Taxonomy" id="144539"/>
    <lineage>
        <taxon>Eukaryota</taxon>
        <taxon>Fungi</taxon>
        <taxon>Fungi incertae sedis</taxon>
        <taxon>Mucoromycota</taxon>
        <taxon>Glomeromycotina</taxon>
        <taxon>Glomeromycetes</taxon>
        <taxon>Paraglomerales</taxon>
        <taxon>Paraglomeraceae</taxon>
        <taxon>Paraglomus</taxon>
    </lineage>
</organism>
<name>A0A9N9D7X7_9GLOM</name>
<dbReference type="SUPFAM" id="SSF118310">
    <property type="entry name" value="AN1-like Zinc finger"/>
    <property type="match status" value="1"/>
</dbReference>
<evidence type="ECO:0000256" key="3">
    <source>
        <dbReference type="ARBA" id="ARBA00022833"/>
    </source>
</evidence>
<dbReference type="Proteomes" id="UP000789572">
    <property type="component" value="Unassembled WGS sequence"/>
</dbReference>